<evidence type="ECO:0000256" key="2">
    <source>
        <dbReference type="ARBA" id="ARBA00010992"/>
    </source>
</evidence>
<feature type="transmembrane region" description="Helical" evidence="8">
    <location>
        <begin position="394"/>
        <end position="418"/>
    </location>
</feature>
<accession>A0ABR0EDQ0</accession>
<feature type="transmembrane region" description="Helical" evidence="8">
    <location>
        <begin position="334"/>
        <end position="353"/>
    </location>
</feature>
<feature type="domain" description="Major facilitator superfamily (MFS) profile" evidence="9">
    <location>
        <begin position="43"/>
        <end position="482"/>
    </location>
</feature>
<proteinExistence type="inferred from homology"/>
<feature type="transmembrane region" description="Helical" evidence="8">
    <location>
        <begin position="292"/>
        <end position="314"/>
    </location>
</feature>
<evidence type="ECO:0000256" key="6">
    <source>
        <dbReference type="ARBA" id="ARBA00023136"/>
    </source>
</evidence>
<dbReference type="Pfam" id="PF00083">
    <property type="entry name" value="Sugar_tr"/>
    <property type="match status" value="1"/>
</dbReference>
<dbReference type="InterPro" id="IPR020846">
    <property type="entry name" value="MFS_dom"/>
</dbReference>
<feature type="transmembrane region" description="Helical" evidence="8">
    <location>
        <begin position="40"/>
        <end position="62"/>
    </location>
</feature>
<keyword evidence="5 8" id="KW-1133">Transmembrane helix</keyword>
<reference evidence="10 11" key="1">
    <citation type="journal article" date="2023" name="G3 (Bethesda)">
        <title>A chromosome-level genome assembly of Zasmidium syzygii isolated from banana leaves.</title>
        <authorList>
            <person name="van Westerhoven A.C."/>
            <person name="Mehrabi R."/>
            <person name="Talebi R."/>
            <person name="Steentjes M.B.F."/>
            <person name="Corcolon B."/>
            <person name="Chong P.A."/>
            <person name="Kema G.H.J."/>
            <person name="Seidl M.F."/>
        </authorList>
    </citation>
    <scope>NUCLEOTIDE SEQUENCE [LARGE SCALE GENOMIC DNA]</scope>
    <source>
        <strain evidence="10 11">P124</strain>
    </source>
</reference>
<evidence type="ECO:0000256" key="5">
    <source>
        <dbReference type="ARBA" id="ARBA00022989"/>
    </source>
</evidence>
<dbReference type="PANTHER" id="PTHR48022:SF64">
    <property type="entry name" value="MAJOR FACILITATOR SUPERFAMILY (MFS) PROFILE DOMAIN-CONTAINING PROTEIN"/>
    <property type="match status" value="1"/>
</dbReference>
<dbReference type="PROSITE" id="PS00216">
    <property type="entry name" value="SUGAR_TRANSPORT_1"/>
    <property type="match status" value="2"/>
</dbReference>
<keyword evidence="3 7" id="KW-0813">Transport</keyword>
<evidence type="ECO:0000256" key="1">
    <source>
        <dbReference type="ARBA" id="ARBA00004141"/>
    </source>
</evidence>
<dbReference type="NCBIfam" id="TIGR00879">
    <property type="entry name" value="SP"/>
    <property type="match status" value="1"/>
</dbReference>
<evidence type="ECO:0000313" key="11">
    <source>
        <dbReference type="Proteomes" id="UP001305779"/>
    </source>
</evidence>
<dbReference type="Gene3D" id="1.20.1250.20">
    <property type="entry name" value="MFS general substrate transporter like domains"/>
    <property type="match status" value="1"/>
</dbReference>
<dbReference type="EMBL" id="JAXOVC010000007">
    <property type="protein sequence ID" value="KAK4499624.1"/>
    <property type="molecule type" value="Genomic_DNA"/>
</dbReference>
<evidence type="ECO:0000256" key="7">
    <source>
        <dbReference type="RuleBase" id="RU003346"/>
    </source>
</evidence>
<evidence type="ECO:0000313" key="10">
    <source>
        <dbReference type="EMBL" id="KAK4499624.1"/>
    </source>
</evidence>
<organism evidence="10 11">
    <name type="scientific">Zasmidium cellare</name>
    <name type="common">Wine cellar mold</name>
    <name type="synonym">Racodium cellare</name>
    <dbReference type="NCBI Taxonomy" id="395010"/>
    <lineage>
        <taxon>Eukaryota</taxon>
        <taxon>Fungi</taxon>
        <taxon>Dikarya</taxon>
        <taxon>Ascomycota</taxon>
        <taxon>Pezizomycotina</taxon>
        <taxon>Dothideomycetes</taxon>
        <taxon>Dothideomycetidae</taxon>
        <taxon>Mycosphaerellales</taxon>
        <taxon>Mycosphaerellaceae</taxon>
        <taxon>Zasmidium</taxon>
    </lineage>
</organism>
<feature type="transmembrane region" description="Helical" evidence="8">
    <location>
        <begin position="111"/>
        <end position="130"/>
    </location>
</feature>
<dbReference type="PROSITE" id="PS50850">
    <property type="entry name" value="MFS"/>
    <property type="match status" value="1"/>
</dbReference>
<comment type="similarity">
    <text evidence="2 7">Belongs to the major facilitator superfamily. Sugar transporter (TC 2.A.1.1) family.</text>
</comment>
<feature type="transmembrane region" description="Helical" evidence="8">
    <location>
        <begin position="360"/>
        <end position="382"/>
    </location>
</feature>
<feature type="transmembrane region" description="Helical" evidence="8">
    <location>
        <begin position="82"/>
        <end position="104"/>
    </location>
</feature>
<comment type="caution">
    <text evidence="10">The sequence shown here is derived from an EMBL/GenBank/DDBJ whole genome shotgun (WGS) entry which is preliminary data.</text>
</comment>
<feature type="transmembrane region" description="Helical" evidence="8">
    <location>
        <begin position="430"/>
        <end position="447"/>
    </location>
</feature>
<feature type="transmembrane region" description="Helical" evidence="8">
    <location>
        <begin position="459"/>
        <end position="478"/>
    </location>
</feature>
<evidence type="ECO:0000256" key="8">
    <source>
        <dbReference type="SAM" id="Phobius"/>
    </source>
</evidence>
<gene>
    <name evidence="10" type="ORF">PRZ48_010142</name>
</gene>
<dbReference type="InterPro" id="IPR050360">
    <property type="entry name" value="MFS_Sugar_Transporters"/>
</dbReference>
<evidence type="ECO:0000256" key="3">
    <source>
        <dbReference type="ARBA" id="ARBA00022448"/>
    </source>
</evidence>
<evidence type="ECO:0000259" key="9">
    <source>
        <dbReference type="PROSITE" id="PS50850"/>
    </source>
</evidence>
<dbReference type="PANTHER" id="PTHR48022">
    <property type="entry name" value="PLASTIDIC GLUCOSE TRANSPORTER 4"/>
    <property type="match status" value="1"/>
</dbReference>
<keyword evidence="11" id="KW-1185">Reference proteome</keyword>
<dbReference type="SUPFAM" id="SSF103473">
    <property type="entry name" value="MFS general substrate transporter"/>
    <property type="match status" value="1"/>
</dbReference>
<dbReference type="InterPro" id="IPR005828">
    <property type="entry name" value="MFS_sugar_transport-like"/>
</dbReference>
<name>A0ABR0EDQ0_ZASCE</name>
<dbReference type="InterPro" id="IPR036259">
    <property type="entry name" value="MFS_trans_sf"/>
</dbReference>
<protein>
    <recommendedName>
        <fullName evidence="9">Major facilitator superfamily (MFS) profile domain-containing protein</fullName>
    </recommendedName>
</protein>
<dbReference type="InterPro" id="IPR003663">
    <property type="entry name" value="Sugar/inositol_transpt"/>
</dbReference>
<sequence>MEDSKEVNVDHQSQHGKVEMNQGFYVPPVTWYKDPGLRKLYFMMPILFLGATTNGYDGSLLNGLQTMDPWQMYFDNPSGATLGLYSAILQVGAFSAILFSSYLADILGRRAGVSVGVVVLVIGVILQVVPSVNSGMFIGGRFLVGMGSNLSQGSAPLLILELAHPAHRGKSTTMYNTLWYAGSIVAAWTVFGTTKYTTNTAWRIPVAVQALMPVIQLSGIWFLPESPRWLISKNREADALNILAKYHANGDPSNTFVQAEYHEIRETIRLEKQYSNQGWKVMVQGKGNKKRLILIGLVAFFSQCSGNGLVSYYLHDILESVGMTDSYNQAVFNGGLQIWSFLVAIGFSAMLVDRFGRKKLFLIPGVGMLVTFTIWTACSAVYAETGNKGAGKAVLAMIFLFYGVAGFAWPGLTVAYCVEILPFNIRAKGLALNMAFVSCASILNQYVNPIGLERIGWKFYFVYIVILVIEVLCIWFVFVETKGLTLEEVAHLLDGPDTPVLEHMSADAGDEMKEAVVSEHVDNVSSVGT</sequence>
<dbReference type="InterPro" id="IPR005829">
    <property type="entry name" value="Sugar_transporter_CS"/>
</dbReference>
<dbReference type="Proteomes" id="UP001305779">
    <property type="component" value="Unassembled WGS sequence"/>
</dbReference>
<keyword evidence="4 8" id="KW-0812">Transmembrane</keyword>
<evidence type="ECO:0000256" key="4">
    <source>
        <dbReference type="ARBA" id="ARBA00022692"/>
    </source>
</evidence>
<feature type="transmembrane region" description="Helical" evidence="8">
    <location>
        <begin position="175"/>
        <end position="192"/>
    </location>
</feature>
<keyword evidence="6 8" id="KW-0472">Membrane</keyword>
<comment type="subcellular location">
    <subcellularLocation>
        <location evidence="1">Membrane</location>
        <topology evidence="1">Multi-pass membrane protein</topology>
    </subcellularLocation>
</comment>